<keyword evidence="3" id="KW-1185">Reference proteome</keyword>
<accession>A0A0G4EPC8</accession>
<feature type="compositionally biased region" description="Low complexity" evidence="1">
    <location>
        <begin position="726"/>
        <end position="736"/>
    </location>
</feature>
<reference evidence="2 3" key="1">
    <citation type="submission" date="2014-11" db="EMBL/GenBank/DDBJ databases">
        <authorList>
            <person name="Zhu J."/>
            <person name="Qi W."/>
            <person name="Song R."/>
        </authorList>
    </citation>
    <scope>NUCLEOTIDE SEQUENCE [LARGE SCALE GENOMIC DNA]</scope>
</reference>
<dbReference type="AlphaFoldDB" id="A0A0G4EPC8"/>
<organism evidence="2 3">
    <name type="scientific">Vitrella brassicaformis (strain CCMP3155)</name>
    <dbReference type="NCBI Taxonomy" id="1169540"/>
    <lineage>
        <taxon>Eukaryota</taxon>
        <taxon>Sar</taxon>
        <taxon>Alveolata</taxon>
        <taxon>Colpodellida</taxon>
        <taxon>Vitrellaceae</taxon>
        <taxon>Vitrella</taxon>
    </lineage>
</organism>
<dbReference type="EMBL" id="CDMY01000275">
    <property type="protein sequence ID" value="CEL99047.1"/>
    <property type="molecule type" value="Genomic_DNA"/>
</dbReference>
<dbReference type="Proteomes" id="UP000041254">
    <property type="component" value="Unassembled WGS sequence"/>
</dbReference>
<evidence type="ECO:0000256" key="1">
    <source>
        <dbReference type="SAM" id="MobiDB-lite"/>
    </source>
</evidence>
<dbReference type="VEuPathDB" id="CryptoDB:Vbra_2808"/>
<feature type="region of interest" description="Disordered" evidence="1">
    <location>
        <begin position="647"/>
        <end position="666"/>
    </location>
</feature>
<proteinExistence type="predicted"/>
<feature type="region of interest" description="Disordered" evidence="1">
    <location>
        <begin position="113"/>
        <end position="183"/>
    </location>
</feature>
<dbReference type="InParanoid" id="A0A0G4EPC8"/>
<gene>
    <name evidence="2" type="ORF">Vbra_2808</name>
</gene>
<evidence type="ECO:0000313" key="2">
    <source>
        <dbReference type="EMBL" id="CEL99047.1"/>
    </source>
</evidence>
<feature type="compositionally biased region" description="Basic residues" evidence="1">
    <location>
        <begin position="119"/>
        <end position="129"/>
    </location>
</feature>
<feature type="compositionally biased region" description="Low complexity" evidence="1">
    <location>
        <begin position="7"/>
        <end position="19"/>
    </location>
</feature>
<feature type="region of interest" description="Disordered" evidence="1">
    <location>
        <begin position="560"/>
        <end position="580"/>
    </location>
</feature>
<sequence>MTEQILSPSTSSTSSPPKSAVRRLPHLLTQIQISSPQEAIDGPAWLPTAVQNSAKDGGPCVVRLDVSMEQQLPTLNIYGPLCDGNITTRHPSRPPLVQPDVSIDKLWDSLTPILPSSAQRRKRNRHTHRQTTNGSSAGRRRRRLPMSRHSDAPPPQSLTRPPPDDAPLRSSSGLWASAESPVAAGREPERGRFWKWLTGHVYGALAWPVGRRALPPLAALSHAEWKLLLSFFRSAVDYIRTPLGVALVNPPAPLPLLQRLLVQTLWTPVDATSPCPSLPDPPEVSVVMAAEALYLARVLFQSFFAELARDADRDRDTVVPREEGMAMSNDPSPVVQLGLAFVFSNAFMAFACRFIALLNLRQQDADCSASTEVLVTHALAEAWGECGYDVCWLLAHLVSSIFREDDCASDRGMSGPPPPGSHLLLSSGSAPPFFQIAFASMCHCYAHFQIYHSLRGPAFTSSMSAPTSCASPPAGPVFISLSDYLRLFSTLAFAGHPPVLQHTPSPSNGPVDFAFETDGPHSYVCESPSLAICFLRCVRDVLRCYVRDAWSSHGPPFHPLPPDPFAPDSDGQVSSPVKDDVAAKRDVAQLAVVCLRRILEALTLSISSKPPQSESDSHTHTDTASPGMNGYIASPIVRRQESGAISRTLSAPVGEGDAADGEGDESTLLRIARRKLEEMRMPPIDGETDQLRYRLSDLRVTSFTTKDCQVRVQSVGKAWYEHPPAAASALAARQPQPNRPETRTQPSEEPSLPSSGPRDGPASREGQTASDGPPAAPADENKASSSRSCYCRVSCVKVGGSLRHNWVASFVKLPLQEQGASVVQVSDVSATAFVSFSVEQGLRLRSLTIDRPSVEVQLTCTSALSQLLLQLLVTIFKETLRTQLQVRMQQGLEKLVQRSFELFNDSVWKRLRVLVPKSVLAEMICFLDTSIPPQGFSL</sequence>
<feature type="compositionally biased region" description="Pro residues" evidence="1">
    <location>
        <begin position="152"/>
        <end position="161"/>
    </location>
</feature>
<feature type="region of interest" description="Disordered" evidence="1">
    <location>
        <begin position="1"/>
        <end position="21"/>
    </location>
</feature>
<feature type="region of interest" description="Disordered" evidence="1">
    <location>
        <begin position="726"/>
        <end position="783"/>
    </location>
</feature>
<feature type="region of interest" description="Disordered" evidence="1">
    <location>
        <begin position="608"/>
        <end position="631"/>
    </location>
</feature>
<protein>
    <submittedName>
        <fullName evidence="2">Uncharacterized protein</fullName>
    </submittedName>
</protein>
<evidence type="ECO:0000313" key="3">
    <source>
        <dbReference type="Proteomes" id="UP000041254"/>
    </source>
</evidence>
<name>A0A0G4EPC8_VITBC</name>
<feature type="compositionally biased region" description="Low complexity" evidence="1">
    <location>
        <begin position="747"/>
        <end position="757"/>
    </location>
</feature>